<reference evidence="2 3" key="1">
    <citation type="journal article" date="2013" name="BMC Genomics">
        <title>Genomics-driven discovery of the pneumocandin biosynthetic gene cluster in the fungus Glarea lozoyensis.</title>
        <authorList>
            <person name="Chen L."/>
            <person name="Yue Q."/>
            <person name="Zhang X."/>
            <person name="Xiang M."/>
            <person name="Wang C."/>
            <person name="Li S."/>
            <person name="Che Y."/>
            <person name="Ortiz-Lopez F.J."/>
            <person name="Bills G.F."/>
            <person name="Liu X."/>
            <person name="An Z."/>
        </authorList>
    </citation>
    <scope>NUCLEOTIDE SEQUENCE [LARGE SCALE GENOMIC DNA]</scope>
    <source>
        <strain evidence="3">ATCC 20868 / MF5171</strain>
    </source>
</reference>
<feature type="region of interest" description="Disordered" evidence="1">
    <location>
        <begin position="72"/>
        <end position="118"/>
    </location>
</feature>
<feature type="compositionally biased region" description="Low complexity" evidence="1">
    <location>
        <begin position="432"/>
        <end position="441"/>
    </location>
</feature>
<feature type="compositionally biased region" description="Polar residues" evidence="1">
    <location>
        <begin position="1"/>
        <end position="11"/>
    </location>
</feature>
<feature type="compositionally biased region" description="Polar residues" evidence="1">
    <location>
        <begin position="418"/>
        <end position="431"/>
    </location>
</feature>
<sequence length="506" mass="57528">MASNADRGNNSSEDKGQSKQDNPFIKFRQFADSHIGSLLQGIVGLPSAFSKNPGLNARWADFDEDLRRRDELQAQQQHLRDADSGDRNLGLGRDSKEQWARQREGPDIPPHGDEKRELESRITEDLPLYSPVYKSLFNRLAERGDSEPDWKPSNFISSLSRQSFLRPEYWPFKLRSDQDSTDMMKTIRYLAYNELNCEPMFRAEYSLLPYLLFSDYSPLKLSMESQTPSMPHLDTFDYCAAFEDLIKTASGQPQAPSWSHYSGVHRNFSGNPKSSQDGMSWIQKLYNIGLLQQKTSIELQERASWRSFPRPIWPQEDSREEANTEVEMYERFLNSLSSATGQSGMPVDDVFAAILKEGEALIRRLFQDLDSDETGRAIKENVSSIMKDVRQFREAFVTASTEATDKNETEPESRTKVQENTPSGTSKLVQDSSRVVSSSTTSEHHTNEDGSIETTVTVWKRFADGRESCTTTSHFEDPPATSAQESAAQNVSEPEDQKSKPGWFWN</sequence>
<dbReference type="Proteomes" id="UP000016922">
    <property type="component" value="Unassembled WGS sequence"/>
</dbReference>
<feature type="compositionally biased region" description="Polar residues" evidence="1">
    <location>
        <begin position="481"/>
        <end position="492"/>
    </location>
</feature>
<dbReference type="EMBL" id="KE145357">
    <property type="protein sequence ID" value="EPE33838.1"/>
    <property type="molecule type" value="Genomic_DNA"/>
</dbReference>
<protein>
    <submittedName>
        <fullName evidence="2">Uncharacterized protein</fullName>
    </submittedName>
</protein>
<dbReference type="RefSeq" id="XP_008078990.1">
    <property type="nucleotide sequence ID" value="XM_008080799.1"/>
</dbReference>
<evidence type="ECO:0000256" key="1">
    <source>
        <dbReference type="SAM" id="MobiDB-lite"/>
    </source>
</evidence>
<feature type="compositionally biased region" description="Basic and acidic residues" evidence="1">
    <location>
        <begin position="403"/>
        <end position="417"/>
    </location>
</feature>
<feature type="region of interest" description="Disordered" evidence="1">
    <location>
        <begin position="469"/>
        <end position="506"/>
    </location>
</feature>
<organism evidence="2 3">
    <name type="scientific">Glarea lozoyensis (strain ATCC 20868 / MF5171)</name>
    <dbReference type="NCBI Taxonomy" id="1116229"/>
    <lineage>
        <taxon>Eukaryota</taxon>
        <taxon>Fungi</taxon>
        <taxon>Dikarya</taxon>
        <taxon>Ascomycota</taxon>
        <taxon>Pezizomycotina</taxon>
        <taxon>Leotiomycetes</taxon>
        <taxon>Helotiales</taxon>
        <taxon>Helotiaceae</taxon>
        <taxon>Glarea</taxon>
    </lineage>
</organism>
<feature type="region of interest" description="Disordered" evidence="1">
    <location>
        <begin position="398"/>
        <end position="452"/>
    </location>
</feature>
<keyword evidence="3" id="KW-1185">Reference proteome</keyword>
<feature type="compositionally biased region" description="Basic and acidic residues" evidence="1">
    <location>
        <begin position="93"/>
        <end position="118"/>
    </location>
</feature>
<name>S3E658_GLAL2</name>
<dbReference type="AlphaFoldDB" id="S3E658"/>
<feature type="compositionally biased region" description="Basic and acidic residues" evidence="1">
    <location>
        <begin position="72"/>
        <end position="86"/>
    </location>
</feature>
<accession>S3E658</accession>
<dbReference type="eggNOG" id="ENOG502SEIT">
    <property type="taxonomic scope" value="Eukaryota"/>
</dbReference>
<dbReference type="KEGG" id="glz:GLAREA_06851"/>
<evidence type="ECO:0000313" key="3">
    <source>
        <dbReference type="Proteomes" id="UP000016922"/>
    </source>
</evidence>
<dbReference type="OrthoDB" id="4586300at2759"/>
<gene>
    <name evidence="2" type="ORF">GLAREA_06851</name>
</gene>
<feature type="region of interest" description="Disordered" evidence="1">
    <location>
        <begin position="1"/>
        <end position="25"/>
    </location>
</feature>
<dbReference type="HOGENOM" id="CLU_520858_0_0_1"/>
<dbReference type="GeneID" id="19465904"/>
<proteinExistence type="predicted"/>
<dbReference type="OMA" id="DRFWFDD"/>
<evidence type="ECO:0000313" key="2">
    <source>
        <dbReference type="EMBL" id="EPE33838.1"/>
    </source>
</evidence>